<dbReference type="RefSeq" id="WP_126780330.1">
    <property type="nucleotide sequence ID" value="NZ_JBQDMR010000032.1"/>
</dbReference>
<dbReference type="Pfam" id="PF00126">
    <property type="entry name" value="HTH_1"/>
    <property type="match status" value="1"/>
</dbReference>
<dbReference type="Gene3D" id="3.40.190.10">
    <property type="entry name" value="Periplasmic binding protein-like II"/>
    <property type="match status" value="2"/>
</dbReference>
<dbReference type="PROSITE" id="PS50931">
    <property type="entry name" value="HTH_LYSR"/>
    <property type="match status" value="1"/>
</dbReference>
<dbReference type="InterPro" id="IPR005119">
    <property type="entry name" value="LysR_subst-bd"/>
</dbReference>
<gene>
    <name evidence="6" type="ORF">CBF35_09110</name>
</gene>
<dbReference type="SUPFAM" id="SSF53850">
    <property type="entry name" value="Periplasmic binding protein-like II"/>
    <property type="match status" value="1"/>
</dbReference>
<dbReference type="AlphaFoldDB" id="A0A429ZLZ0"/>
<organism evidence="6 7">
    <name type="scientific">Vagococcus salmoninarum</name>
    <dbReference type="NCBI Taxonomy" id="2739"/>
    <lineage>
        <taxon>Bacteria</taxon>
        <taxon>Bacillati</taxon>
        <taxon>Bacillota</taxon>
        <taxon>Bacilli</taxon>
        <taxon>Lactobacillales</taxon>
        <taxon>Enterococcaceae</taxon>
        <taxon>Vagococcus</taxon>
    </lineage>
</organism>
<dbReference type="Proteomes" id="UP000287239">
    <property type="component" value="Unassembled WGS sequence"/>
</dbReference>
<comment type="caution">
    <text evidence="6">The sequence shown here is derived from an EMBL/GenBank/DDBJ whole genome shotgun (WGS) entry which is preliminary data.</text>
</comment>
<sequence>MLDYRYETFFTLCQEGSYTLTAEKLFITQPAVSQHIKWLERTYQTKLVTYEHRNISLTNKGQSLFDAIVKLKAQILKIESDLLQPESAPEKLNFAATLSIGDDLLPKILVQLAQARPELQIACSVENTKMILEKLRLGTLDFALVEGNFPKGEFASQPLAAQPFIAVTHIDHPLRSDQTYQLAELLKIPLITREEGSGSRELLEHLLGEQNYSLADFQQVLEIGNLKTTKALLAENIGLAFIYQGVVQEELRNCQVKEIPIYNMATSHSFYFIYLKDSLFEEDLLAHFELFRSFL</sequence>
<comment type="similarity">
    <text evidence="1">Belongs to the LysR transcriptional regulatory family.</text>
</comment>
<evidence type="ECO:0000256" key="2">
    <source>
        <dbReference type="ARBA" id="ARBA00023015"/>
    </source>
</evidence>
<evidence type="ECO:0000313" key="7">
    <source>
        <dbReference type="Proteomes" id="UP000287239"/>
    </source>
</evidence>
<evidence type="ECO:0000259" key="5">
    <source>
        <dbReference type="PROSITE" id="PS50931"/>
    </source>
</evidence>
<dbReference type="GeneID" id="98568530"/>
<reference evidence="6 7" key="1">
    <citation type="submission" date="2017-05" db="EMBL/GenBank/DDBJ databases">
        <title>Vagococcus spp. assemblies.</title>
        <authorList>
            <person name="Gulvik C.A."/>
        </authorList>
    </citation>
    <scope>NUCLEOTIDE SEQUENCE [LARGE SCALE GENOMIC DNA]</scope>
    <source>
        <strain evidence="6 7">NCFB 2777</strain>
    </source>
</reference>
<dbReference type="OrthoDB" id="9785745at2"/>
<dbReference type="GO" id="GO:0000976">
    <property type="term" value="F:transcription cis-regulatory region binding"/>
    <property type="evidence" value="ECO:0007669"/>
    <property type="project" value="TreeGrafter"/>
</dbReference>
<feature type="domain" description="HTH lysR-type" evidence="5">
    <location>
        <begin position="1"/>
        <end position="58"/>
    </location>
</feature>
<evidence type="ECO:0000256" key="1">
    <source>
        <dbReference type="ARBA" id="ARBA00009437"/>
    </source>
</evidence>
<evidence type="ECO:0000313" key="6">
    <source>
        <dbReference type="EMBL" id="RST94693.1"/>
    </source>
</evidence>
<evidence type="ECO:0000256" key="3">
    <source>
        <dbReference type="ARBA" id="ARBA00023125"/>
    </source>
</evidence>
<dbReference type="GO" id="GO:0003700">
    <property type="term" value="F:DNA-binding transcription factor activity"/>
    <property type="evidence" value="ECO:0007669"/>
    <property type="project" value="InterPro"/>
</dbReference>
<dbReference type="PANTHER" id="PTHR30126">
    <property type="entry name" value="HTH-TYPE TRANSCRIPTIONAL REGULATOR"/>
    <property type="match status" value="1"/>
</dbReference>
<proteinExistence type="inferred from homology"/>
<protein>
    <recommendedName>
        <fullName evidence="5">HTH lysR-type domain-containing protein</fullName>
    </recommendedName>
</protein>
<dbReference type="PANTHER" id="PTHR30126:SF40">
    <property type="entry name" value="HTH-TYPE TRANSCRIPTIONAL REGULATOR GLTR"/>
    <property type="match status" value="1"/>
</dbReference>
<keyword evidence="2" id="KW-0805">Transcription regulation</keyword>
<name>A0A429ZLZ0_9ENTE</name>
<dbReference type="InterPro" id="IPR000847">
    <property type="entry name" value="LysR_HTH_N"/>
</dbReference>
<keyword evidence="7" id="KW-1185">Reference proteome</keyword>
<dbReference type="Pfam" id="PF03466">
    <property type="entry name" value="LysR_substrate"/>
    <property type="match status" value="1"/>
</dbReference>
<dbReference type="Gene3D" id="1.10.10.10">
    <property type="entry name" value="Winged helix-like DNA-binding domain superfamily/Winged helix DNA-binding domain"/>
    <property type="match status" value="1"/>
</dbReference>
<dbReference type="EMBL" id="NGJU01000013">
    <property type="protein sequence ID" value="RST94693.1"/>
    <property type="molecule type" value="Genomic_DNA"/>
</dbReference>
<keyword evidence="3" id="KW-0238">DNA-binding</keyword>
<dbReference type="InterPro" id="IPR036388">
    <property type="entry name" value="WH-like_DNA-bd_sf"/>
</dbReference>
<dbReference type="SUPFAM" id="SSF46785">
    <property type="entry name" value="Winged helix' DNA-binding domain"/>
    <property type="match status" value="1"/>
</dbReference>
<accession>A0A429ZLZ0</accession>
<keyword evidence="4" id="KW-0804">Transcription</keyword>
<dbReference type="InterPro" id="IPR036390">
    <property type="entry name" value="WH_DNA-bd_sf"/>
</dbReference>
<evidence type="ECO:0000256" key="4">
    <source>
        <dbReference type="ARBA" id="ARBA00023163"/>
    </source>
</evidence>